<dbReference type="Proteomes" id="UP000424966">
    <property type="component" value="Chromosome"/>
</dbReference>
<feature type="binding site" evidence="3">
    <location>
        <position position="134"/>
    </location>
    <ligand>
        <name>a divalent metal cation</name>
        <dbReference type="ChEBI" id="CHEBI:60240"/>
    </ligand>
</feature>
<dbReference type="KEGG" id="yin:CH53_2319"/>
<proteinExistence type="inferred from homology"/>
<dbReference type="PANTHER" id="PTHR37302:SF1">
    <property type="entry name" value="PROTEIN DINB"/>
    <property type="match status" value="1"/>
</dbReference>
<dbReference type="Gene3D" id="1.20.120.450">
    <property type="entry name" value="dinb family like domain"/>
    <property type="match status" value="1"/>
</dbReference>
<dbReference type="RefSeq" id="WP_032907479.1">
    <property type="nucleotide sequence ID" value="NZ_CABHXJ010000044.1"/>
</dbReference>
<sequence length="166" mass="19127">MSVLTHFDMLFQYKAWADKEILSAIANVDTAAYKDKRHLMIRLMNHIYVVDQIFIANIQGIPHRYTALNTVETPPLEVLSDAFAISDNHYLEYLHSLVEQQLDEMINFKFVDGGKGAMSRKEMFSHVEHHGAYHRGAVGWLLSECEVTPPKDVLTLFLRDTYQAEQ</sequence>
<reference evidence="4 6" key="1">
    <citation type="submission" date="2015-03" db="EMBL/GenBank/DDBJ databases">
        <authorList>
            <person name="Murphy D."/>
        </authorList>
    </citation>
    <scope>NUCLEOTIDE SEQUENCE [LARGE SCALE GENOMIC DNA]</scope>
    <source>
        <strain evidence="4 6">BR165/97</strain>
    </source>
</reference>
<keyword evidence="2 3" id="KW-0479">Metal-binding</keyword>
<dbReference type="SUPFAM" id="SSF109854">
    <property type="entry name" value="DinB/YfiT-like putative metalloenzymes"/>
    <property type="match status" value="1"/>
</dbReference>
<dbReference type="OrthoDB" id="9807509at2"/>
<evidence type="ECO:0000313" key="6">
    <source>
        <dbReference type="Proteomes" id="UP000038750"/>
    </source>
</evidence>
<accession>A0A0T9LMZ3</accession>
<dbReference type="eggNOG" id="COG2318">
    <property type="taxonomic scope" value="Bacteria"/>
</dbReference>
<dbReference type="EMBL" id="CP046294">
    <property type="protein sequence ID" value="QGR69855.1"/>
    <property type="molecule type" value="Genomic_DNA"/>
</dbReference>
<feature type="binding site" evidence="3">
    <location>
        <position position="130"/>
    </location>
    <ligand>
        <name>a divalent metal cation</name>
        <dbReference type="ChEBI" id="CHEBI:60240"/>
    </ligand>
</feature>
<feature type="binding site" evidence="3">
    <location>
        <position position="46"/>
    </location>
    <ligand>
        <name>a divalent metal cation</name>
        <dbReference type="ChEBI" id="CHEBI:60240"/>
    </ligand>
</feature>
<comment type="similarity">
    <text evidence="1">Belongs to the DinB family.</text>
</comment>
<dbReference type="InterPro" id="IPR007837">
    <property type="entry name" value="DinB"/>
</dbReference>
<evidence type="ECO:0000256" key="2">
    <source>
        <dbReference type="ARBA" id="ARBA00022723"/>
    </source>
</evidence>
<dbReference type="Pfam" id="PF05163">
    <property type="entry name" value="DinB"/>
    <property type="match status" value="1"/>
</dbReference>
<reference evidence="5 7" key="2">
    <citation type="submission" date="2019-11" db="EMBL/GenBank/DDBJ databases">
        <title>FDA dAtabase for Regulatory Grade micrObial Sequences (FDA-ARGOS): Supporting development and validation of Infectious Disease Dx tests.</title>
        <authorList>
            <person name="Patel R."/>
            <person name="Rucinski S."/>
            <person name="Tallon L."/>
            <person name="Sadzewicz L."/>
            <person name="Vavikolanu K."/>
            <person name="Mehta A."/>
            <person name="Aluvathingal J."/>
            <person name="Nadendla S."/>
            <person name="Nandy P."/>
            <person name="Geyer C."/>
            <person name="Yan Y."/>
            <person name="Sichtig H."/>
        </authorList>
    </citation>
    <scope>NUCLEOTIDE SEQUENCE [LARGE SCALE GENOMIC DNA]</scope>
    <source>
        <strain evidence="5 7">FDAARGOS_729</strain>
    </source>
</reference>
<dbReference type="Proteomes" id="UP000038750">
    <property type="component" value="Unassembled WGS sequence"/>
</dbReference>
<protein>
    <submittedName>
        <fullName evidence="5">Diguanylate cyclase</fullName>
    </submittedName>
    <submittedName>
        <fullName evidence="4">DinB family</fullName>
    </submittedName>
</protein>
<dbReference type="GeneID" id="58045666"/>
<keyword evidence="7" id="KW-1185">Reference proteome</keyword>
<dbReference type="PANTHER" id="PTHR37302">
    <property type="entry name" value="SLR1116 PROTEIN"/>
    <property type="match status" value="1"/>
</dbReference>
<dbReference type="AlphaFoldDB" id="A0A0T9LMZ3"/>
<name>A0A0T9LMZ3_YERIN</name>
<organism evidence="4 6">
    <name type="scientific">Yersinia intermedia</name>
    <dbReference type="NCBI Taxonomy" id="631"/>
    <lineage>
        <taxon>Bacteria</taxon>
        <taxon>Pseudomonadati</taxon>
        <taxon>Pseudomonadota</taxon>
        <taxon>Gammaproteobacteria</taxon>
        <taxon>Enterobacterales</taxon>
        <taxon>Yersiniaceae</taxon>
        <taxon>Yersinia</taxon>
    </lineage>
</organism>
<dbReference type="InterPro" id="IPR034660">
    <property type="entry name" value="DinB/YfiT-like"/>
</dbReference>
<evidence type="ECO:0000313" key="7">
    <source>
        <dbReference type="Proteomes" id="UP000424966"/>
    </source>
</evidence>
<dbReference type="GO" id="GO:0046872">
    <property type="term" value="F:metal ion binding"/>
    <property type="evidence" value="ECO:0007669"/>
    <property type="project" value="UniProtKB-KW"/>
</dbReference>
<dbReference type="EMBL" id="CPZJ01000002">
    <property type="protein sequence ID" value="CNF09099.1"/>
    <property type="molecule type" value="Genomic_DNA"/>
</dbReference>
<evidence type="ECO:0000256" key="3">
    <source>
        <dbReference type="PIRSR" id="PIRSR607837-1"/>
    </source>
</evidence>
<evidence type="ECO:0000313" key="4">
    <source>
        <dbReference type="EMBL" id="CNF09099.1"/>
    </source>
</evidence>
<evidence type="ECO:0000256" key="1">
    <source>
        <dbReference type="ARBA" id="ARBA00008635"/>
    </source>
</evidence>
<gene>
    <name evidence="4" type="ORF">ERS008530_00362</name>
    <name evidence="5" type="ORF">FOC37_05350</name>
</gene>
<evidence type="ECO:0000313" key="5">
    <source>
        <dbReference type="EMBL" id="QGR69855.1"/>
    </source>
</evidence>